<dbReference type="Gene3D" id="1.10.10.10">
    <property type="entry name" value="Winged helix-like DNA-binding domain superfamily/Winged helix DNA-binding domain"/>
    <property type="match status" value="2"/>
</dbReference>
<dbReference type="InParanoid" id="A0A5R8Q6G7"/>
<name>A0A5R8Q6G7_9FIRM</name>
<protein>
    <submittedName>
        <fullName evidence="3">Transposase</fullName>
    </submittedName>
</protein>
<dbReference type="Proteomes" id="UP000306912">
    <property type="component" value="Unassembled WGS sequence"/>
</dbReference>
<dbReference type="SUPFAM" id="SSF48295">
    <property type="entry name" value="TrpR-like"/>
    <property type="match status" value="1"/>
</dbReference>
<dbReference type="AlphaFoldDB" id="A0A5R8Q6G7"/>
<gene>
    <name evidence="3" type="ORF">FEZ08_12090</name>
</gene>
<dbReference type="InterPro" id="IPR036388">
    <property type="entry name" value="WH-like_DNA-bd_sf"/>
</dbReference>
<dbReference type="InterPro" id="IPR055247">
    <property type="entry name" value="InsJ-like_HTH"/>
</dbReference>
<dbReference type="InterPro" id="IPR009057">
    <property type="entry name" value="Homeodomain-like_sf"/>
</dbReference>
<dbReference type="Pfam" id="PF13518">
    <property type="entry name" value="HTH_28"/>
    <property type="match status" value="2"/>
</dbReference>
<dbReference type="InterPro" id="IPR010921">
    <property type="entry name" value="Trp_repressor/repl_initiator"/>
</dbReference>
<feature type="domain" description="Insertion element IS150 protein InsJ-like helix-turn-helix" evidence="2">
    <location>
        <begin position="10"/>
        <end position="51"/>
    </location>
</feature>
<dbReference type="PANTHER" id="PTHR33795:SF1">
    <property type="entry name" value="INSERTION ELEMENT IS150 PROTEIN INSJ"/>
    <property type="match status" value="1"/>
</dbReference>
<evidence type="ECO:0000256" key="1">
    <source>
        <dbReference type="ARBA" id="ARBA00038232"/>
    </source>
</evidence>
<proteinExistence type="inferred from homology"/>
<dbReference type="GO" id="GO:0043565">
    <property type="term" value="F:sequence-specific DNA binding"/>
    <property type="evidence" value="ECO:0007669"/>
    <property type="project" value="InterPro"/>
</dbReference>
<keyword evidence="4" id="KW-1185">Reference proteome</keyword>
<evidence type="ECO:0000259" key="2">
    <source>
        <dbReference type="Pfam" id="PF13518"/>
    </source>
</evidence>
<sequence length="164" mass="19475">MSQNKYTKEFKMQVVQEYLNGVGSCTFIANKYGIGRQLVNHWVRFYQVHGEKYFDPKQERFTGKFKLKVVKYVLETGTSYTQAAHKFSVRAPSSIGTWVKIFLEYGEAELVNENNLTRRNRRKLRIKKQFIKDRTKRELIDEINRLQAENAYLKKLQTLILNQD</sequence>
<feature type="domain" description="Insertion element IS150 protein InsJ-like helix-turn-helix" evidence="2">
    <location>
        <begin position="65"/>
        <end position="118"/>
    </location>
</feature>
<evidence type="ECO:0000313" key="3">
    <source>
        <dbReference type="EMBL" id="TLG70250.1"/>
    </source>
</evidence>
<dbReference type="SUPFAM" id="SSF46689">
    <property type="entry name" value="Homeodomain-like"/>
    <property type="match status" value="1"/>
</dbReference>
<comment type="similarity">
    <text evidence="1">Belongs to the IS150/IS1296 orfA family.</text>
</comment>
<accession>A0A5R8Q6G7</accession>
<dbReference type="EMBL" id="VBWP01000026">
    <property type="protein sequence ID" value="TLG70250.1"/>
    <property type="molecule type" value="Genomic_DNA"/>
</dbReference>
<dbReference type="PANTHER" id="PTHR33795">
    <property type="entry name" value="INSERTION ELEMENT IS150 PROTEIN INSJ"/>
    <property type="match status" value="1"/>
</dbReference>
<dbReference type="OrthoDB" id="1820045at2"/>
<reference evidence="3 4" key="1">
    <citation type="submission" date="2019-05" db="EMBL/GenBank/DDBJ databases">
        <title>Culicoidintestinum kansasii gen. nov., sp. nov. from the gastrointestinal tract of the biting midge, Culicoides sonorensis.</title>
        <authorList>
            <person name="Neupane S."/>
            <person name="Ghosh A."/>
            <person name="Gunther S."/>
            <person name="Martin K."/>
            <person name="Zurek L."/>
        </authorList>
    </citation>
    <scope>NUCLEOTIDE SEQUENCE [LARGE SCALE GENOMIC DNA]</scope>
    <source>
        <strain evidence="3 4">CS-1</strain>
    </source>
</reference>
<dbReference type="InterPro" id="IPR052057">
    <property type="entry name" value="IS150/IS1296_orfA-like"/>
</dbReference>
<evidence type="ECO:0000313" key="4">
    <source>
        <dbReference type="Proteomes" id="UP000306912"/>
    </source>
</evidence>
<organism evidence="3 4">
    <name type="scientific">Culicoidibacter larvae</name>
    <dbReference type="NCBI Taxonomy" id="2579976"/>
    <lineage>
        <taxon>Bacteria</taxon>
        <taxon>Bacillati</taxon>
        <taxon>Bacillota</taxon>
        <taxon>Culicoidibacteria</taxon>
        <taxon>Culicoidibacterales</taxon>
        <taxon>Culicoidibacteraceae</taxon>
        <taxon>Culicoidibacter</taxon>
    </lineage>
</organism>
<comment type="caution">
    <text evidence="3">The sequence shown here is derived from an EMBL/GenBank/DDBJ whole genome shotgun (WGS) entry which is preliminary data.</text>
</comment>